<dbReference type="Proteomes" id="UP000598217">
    <property type="component" value="Unassembled WGS sequence"/>
</dbReference>
<keyword evidence="7" id="KW-1185">Reference proteome</keyword>
<dbReference type="PANTHER" id="PTHR19211:SF6">
    <property type="entry name" value="BLL7188 PROTEIN"/>
    <property type="match status" value="1"/>
</dbReference>
<dbReference type="InterPro" id="IPR050611">
    <property type="entry name" value="ABCF"/>
</dbReference>
<keyword evidence="2" id="KW-0547">Nucleotide-binding</keyword>
<dbReference type="InterPro" id="IPR027417">
    <property type="entry name" value="P-loop_NTPase"/>
</dbReference>
<dbReference type="Pfam" id="PF00005">
    <property type="entry name" value="ABC_tran"/>
    <property type="match status" value="2"/>
</dbReference>
<dbReference type="CDD" id="cd03221">
    <property type="entry name" value="ABCF_EF-3"/>
    <property type="match status" value="1"/>
</dbReference>
<evidence type="ECO:0000259" key="5">
    <source>
        <dbReference type="PROSITE" id="PS50893"/>
    </source>
</evidence>
<dbReference type="SUPFAM" id="SSF52540">
    <property type="entry name" value="P-loop containing nucleoside triphosphate hydrolases"/>
    <property type="match status" value="2"/>
</dbReference>
<dbReference type="EMBL" id="JADBDY010000001">
    <property type="protein sequence ID" value="MBE1456907.1"/>
    <property type="molecule type" value="Genomic_DNA"/>
</dbReference>
<comment type="caution">
    <text evidence="6">The sequence shown here is derived from an EMBL/GenBank/DDBJ whole genome shotgun (WGS) entry which is preliminary data.</text>
</comment>
<dbReference type="InterPro" id="IPR017871">
    <property type="entry name" value="ABC_transporter-like_CS"/>
</dbReference>
<evidence type="ECO:0000256" key="3">
    <source>
        <dbReference type="ARBA" id="ARBA00022840"/>
    </source>
</evidence>
<protein>
    <submittedName>
        <fullName evidence="6">ATPase subunit of ABC transporter with duplicated ATPase domains</fullName>
    </submittedName>
</protein>
<evidence type="ECO:0000256" key="4">
    <source>
        <dbReference type="SAM" id="Coils"/>
    </source>
</evidence>
<feature type="domain" description="ABC transporter" evidence="5">
    <location>
        <begin position="5"/>
        <end position="240"/>
    </location>
</feature>
<keyword evidence="1" id="KW-0677">Repeat</keyword>
<reference evidence="6 7" key="1">
    <citation type="submission" date="2020-10" db="EMBL/GenBank/DDBJ databases">
        <title>Sequencing the genomes of 1000 actinobacteria strains.</title>
        <authorList>
            <person name="Klenk H.-P."/>
        </authorList>
    </citation>
    <scope>NUCLEOTIDE SEQUENCE [LARGE SCALE GENOMIC DNA]</scope>
    <source>
        <strain evidence="6 7">DSM 45157</strain>
    </source>
</reference>
<evidence type="ECO:0000313" key="6">
    <source>
        <dbReference type="EMBL" id="MBE1456907.1"/>
    </source>
</evidence>
<accession>A0ABR9HD11</accession>
<proteinExistence type="predicted"/>
<dbReference type="PROSITE" id="PS50893">
    <property type="entry name" value="ABC_TRANSPORTER_2"/>
    <property type="match status" value="1"/>
</dbReference>
<evidence type="ECO:0000313" key="7">
    <source>
        <dbReference type="Proteomes" id="UP000598217"/>
    </source>
</evidence>
<dbReference type="InterPro" id="IPR003593">
    <property type="entry name" value="AAA+_ATPase"/>
</dbReference>
<dbReference type="PANTHER" id="PTHR19211">
    <property type="entry name" value="ATP-BINDING TRANSPORT PROTEIN-RELATED"/>
    <property type="match status" value="1"/>
</dbReference>
<dbReference type="Gene3D" id="3.40.50.300">
    <property type="entry name" value="P-loop containing nucleotide triphosphate hydrolases"/>
    <property type="match status" value="2"/>
</dbReference>
<evidence type="ECO:0000256" key="2">
    <source>
        <dbReference type="ARBA" id="ARBA00022741"/>
    </source>
</evidence>
<feature type="coiled-coil region" evidence="4">
    <location>
        <begin position="229"/>
        <end position="267"/>
    </location>
</feature>
<sequence>MSKAIVCTDLFFEWPDGTVVFDGLDVAFDQGRTGLIGLNGSGKSTLFKLITGQLSPVSGHIAVEGALGYLDQELTLDTDQTVAELLGIARKRDALRAIEGGDASEANFSLVGDDWDIEEQALAKLERFGIALEGAEPLDRTVGCLSGGEAVLIALAGLALSKPGVTLLDEPTNNLDRDARTRLYEAVESWPGVLVVVSHDRELLERMDQIAELRQGGVSIWGGNYTDYITQLEAEQEAAQRMVRVAEADVRKEKQQLKEARIKLDRRVRYGNKMYANKREPKVVMKQRKRDAQVAAGKHRIMQAGKLDEAKRSLTDAECEVRDDDRIRISLPDTRVAAGQDVLELEGSDGRLYVRGPERIAMTGANGAGKTTLLRAITGDSDHRELTVEHVTDRVGYLPQRLDILDDRLSVLDNVRAAAPTATPHDVRANLARFLIRGDRVDQPASVLSGGERFRVSLARLLLADPPPRLLVLDEPTNNLDLDSVRQLTEALSAYKGALLVASHDYAFLREIGITRWWRIEPGRMPFEADEPTD</sequence>
<evidence type="ECO:0000256" key="1">
    <source>
        <dbReference type="ARBA" id="ARBA00022737"/>
    </source>
</evidence>
<name>A0ABR9HD11_9ACTN</name>
<dbReference type="InterPro" id="IPR003439">
    <property type="entry name" value="ABC_transporter-like_ATP-bd"/>
</dbReference>
<keyword evidence="4" id="KW-0175">Coiled coil</keyword>
<gene>
    <name evidence="6" type="ORF">H4W79_001121</name>
</gene>
<dbReference type="RefSeq" id="WP_191268102.1">
    <property type="nucleotide sequence ID" value="NZ_BMXJ01000002.1"/>
</dbReference>
<dbReference type="PROSITE" id="PS00211">
    <property type="entry name" value="ABC_TRANSPORTER_1"/>
    <property type="match status" value="1"/>
</dbReference>
<dbReference type="SMART" id="SM00382">
    <property type="entry name" value="AAA"/>
    <property type="match status" value="2"/>
</dbReference>
<organism evidence="6 7">
    <name type="scientific">Nocardiopsis terrae</name>
    <dbReference type="NCBI Taxonomy" id="372655"/>
    <lineage>
        <taxon>Bacteria</taxon>
        <taxon>Bacillati</taxon>
        <taxon>Actinomycetota</taxon>
        <taxon>Actinomycetes</taxon>
        <taxon>Streptosporangiales</taxon>
        <taxon>Nocardiopsidaceae</taxon>
        <taxon>Nocardiopsis</taxon>
    </lineage>
</organism>
<keyword evidence="3" id="KW-0067">ATP-binding</keyword>